<proteinExistence type="predicted"/>
<accession>A0A7X6KVY4</accession>
<protein>
    <submittedName>
        <fullName evidence="2">DUF2516 family protein</fullName>
    </submittedName>
</protein>
<keyword evidence="1" id="KW-1133">Transmembrane helix</keyword>
<keyword evidence="1" id="KW-0812">Transmembrane</keyword>
<sequence length="106" mass="11028">MFGNVQVALFALFYFAIFGLCVWALIDAARHSAGAFVAAGKRTKQFWLIVLGVATGVSLIALPPLGALRFLALLAAVAAVVYLVDVRPAIGGHSGGRRGGSTRGGW</sequence>
<keyword evidence="3" id="KW-1185">Reference proteome</keyword>
<reference evidence="2 3" key="1">
    <citation type="submission" date="2020-04" db="EMBL/GenBank/DDBJ databases">
        <title>MicrobeNet Type strains.</title>
        <authorList>
            <person name="Nicholson A.C."/>
        </authorList>
    </citation>
    <scope>NUCLEOTIDE SEQUENCE [LARGE SCALE GENOMIC DNA]</scope>
    <source>
        <strain evidence="2 3">ATCC BAA-788</strain>
    </source>
</reference>
<dbReference type="InterPro" id="IPR019662">
    <property type="entry name" value="DUF2516"/>
</dbReference>
<gene>
    <name evidence="2" type="ORF">HGA03_10715</name>
</gene>
<evidence type="ECO:0000313" key="2">
    <source>
        <dbReference type="EMBL" id="NKY23133.1"/>
    </source>
</evidence>
<dbReference type="Pfam" id="PF10724">
    <property type="entry name" value="DUF2516"/>
    <property type="match status" value="1"/>
</dbReference>
<dbReference type="EMBL" id="JAAXOX010000004">
    <property type="protein sequence ID" value="NKY23133.1"/>
    <property type="molecule type" value="Genomic_DNA"/>
</dbReference>
<evidence type="ECO:0000313" key="3">
    <source>
        <dbReference type="Proteomes" id="UP000581206"/>
    </source>
</evidence>
<keyword evidence="1" id="KW-0472">Membrane</keyword>
<dbReference type="Proteomes" id="UP000581206">
    <property type="component" value="Unassembled WGS sequence"/>
</dbReference>
<evidence type="ECO:0000256" key="1">
    <source>
        <dbReference type="SAM" id="Phobius"/>
    </source>
</evidence>
<feature type="transmembrane region" description="Helical" evidence="1">
    <location>
        <begin position="70"/>
        <end position="90"/>
    </location>
</feature>
<organism evidence="2 3">
    <name type="scientific">Cellulomonas denverensis</name>
    <dbReference type="NCBI Taxonomy" id="264297"/>
    <lineage>
        <taxon>Bacteria</taxon>
        <taxon>Bacillati</taxon>
        <taxon>Actinomycetota</taxon>
        <taxon>Actinomycetes</taxon>
        <taxon>Micrococcales</taxon>
        <taxon>Cellulomonadaceae</taxon>
        <taxon>Cellulomonas</taxon>
    </lineage>
</organism>
<name>A0A7X6KVY4_9CELL</name>
<dbReference type="AlphaFoldDB" id="A0A7X6KVY4"/>
<feature type="transmembrane region" description="Helical" evidence="1">
    <location>
        <begin position="46"/>
        <end position="64"/>
    </location>
</feature>
<comment type="caution">
    <text evidence="2">The sequence shown here is derived from an EMBL/GenBank/DDBJ whole genome shotgun (WGS) entry which is preliminary data.</text>
</comment>
<feature type="transmembrane region" description="Helical" evidence="1">
    <location>
        <begin position="6"/>
        <end position="26"/>
    </location>
</feature>